<dbReference type="Proteomes" id="UP001652624">
    <property type="component" value="Chromosome 9"/>
</dbReference>
<proteinExistence type="predicted"/>
<dbReference type="GeneID" id="132540353"/>
<gene>
    <name evidence="3" type="primary">LOC132540353</name>
</gene>
<accession>A0ABM3XX89</accession>
<evidence type="ECO:0000313" key="3">
    <source>
        <dbReference type="RefSeq" id="XP_060053426.1"/>
    </source>
</evidence>
<feature type="compositionally biased region" description="Acidic residues" evidence="1">
    <location>
        <begin position="62"/>
        <end position="84"/>
    </location>
</feature>
<evidence type="ECO:0000313" key="2">
    <source>
        <dbReference type="Proteomes" id="UP001652624"/>
    </source>
</evidence>
<protein>
    <submittedName>
        <fullName evidence="3">Histone H3.v1-like</fullName>
    </submittedName>
</protein>
<name>A0ABM3XX89_ERIEU</name>
<organism evidence="2 3">
    <name type="scientific">Erinaceus europaeus</name>
    <name type="common">Western European hedgehog</name>
    <dbReference type="NCBI Taxonomy" id="9365"/>
    <lineage>
        <taxon>Eukaryota</taxon>
        <taxon>Metazoa</taxon>
        <taxon>Chordata</taxon>
        <taxon>Craniata</taxon>
        <taxon>Vertebrata</taxon>
        <taxon>Euteleostomi</taxon>
        <taxon>Mammalia</taxon>
        <taxon>Eutheria</taxon>
        <taxon>Laurasiatheria</taxon>
        <taxon>Eulipotyphla</taxon>
        <taxon>Erinaceidae</taxon>
        <taxon>Erinaceinae</taxon>
        <taxon>Erinaceus</taxon>
    </lineage>
</organism>
<keyword evidence="2" id="KW-1185">Reference proteome</keyword>
<reference evidence="3" key="1">
    <citation type="submission" date="2025-08" db="UniProtKB">
        <authorList>
            <consortium name="RefSeq"/>
        </authorList>
    </citation>
    <scope>IDENTIFICATION</scope>
</reference>
<feature type="region of interest" description="Disordered" evidence="1">
    <location>
        <begin position="62"/>
        <end position="96"/>
    </location>
</feature>
<evidence type="ECO:0000256" key="1">
    <source>
        <dbReference type="SAM" id="MobiDB-lite"/>
    </source>
</evidence>
<feature type="region of interest" description="Disordered" evidence="1">
    <location>
        <begin position="1"/>
        <end position="26"/>
    </location>
</feature>
<dbReference type="RefSeq" id="XP_060053426.1">
    <property type="nucleotide sequence ID" value="XM_060197443.1"/>
</dbReference>
<sequence>MMCMVFEEEEKEEEEEEKEEENKDEEVELIDTIEDEQPVMVAECVEMKDACTGIGGYFVTSTEEESSGWEEYEYYESSDTETTESSESQVDEERLL</sequence>